<dbReference type="GO" id="GO:0042773">
    <property type="term" value="P:ATP synthesis coupled electron transport"/>
    <property type="evidence" value="ECO:0007669"/>
    <property type="project" value="InterPro"/>
</dbReference>
<evidence type="ECO:0000256" key="2">
    <source>
        <dbReference type="ARBA" id="ARBA00022692"/>
    </source>
</evidence>
<gene>
    <name evidence="9" type="ORF">G9U51_05475</name>
</gene>
<dbReference type="RefSeq" id="WP_166194384.1">
    <property type="nucleotide sequence ID" value="NZ_JAAOIV010000003.1"/>
</dbReference>
<feature type="transmembrane region" description="Helical" evidence="6">
    <location>
        <begin position="351"/>
        <end position="373"/>
    </location>
</feature>
<dbReference type="Pfam" id="PF00361">
    <property type="entry name" value="Proton_antipo_M"/>
    <property type="match status" value="1"/>
</dbReference>
<comment type="caution">
    <text evidence="9">The sequence shown here is derived from an EMBL/GenBank/DDBJ whole genome shotgun (WGS) entry which is preliminary data.</text>
</comment>
<feature type="transmembrane region" description="Helical" evidence="6">
    <location>
        <begin position="37"/>
        <end position="59"/>
    </location>
</feature>
<keyword evidence="4 6" id="KW-0472">Membrane</keyword>
<keyword evidence="2 5" id="KW-0812">Transmembrane</keyword>
<feature type="transmembrane region" description="Helical" evidence="6">
    <location>
        <begin position="311"/>
        <end position="331"/>
    </location>
</feature>
<name>A0A967AYA2_9MICO</name>
<feature type="transmembrane region" description="Helical" evidence="6">
    <location>
        <begin position="645"/>
        <end position="664"/>
    </location>
</feature>
<evidence type="ECO:0000259" key="8">
    <source>
        <dbReference type="Pfam" id="PF00662"/>
    </source>
</evidence>
<dbReference type="GO" id="GO:0003954">
    <property type="term" value="F:NADH dehydrogenase activity"/>
    <property type="evidence" value="ECO:0007669"/>
    <property type="project" value="TreeGrafter"/>
</dbReference>
<protein>
    <submittedName>
        <fullName evidence="9">NADH-quinone oxidoreductase subunit L</fullName>
    </submittedName>
</protein>
<comment type="subcellular location">
    <subcellularLocation>
        <location evidence="1">Endomembrane system</location>
        <topology evidence="1">Multi-pass membrane protein</topology>
    </subcellularLocation>
    <subcellularLocation>
        <location evidence="5">Membrane</location>
        <topology evidence="5">Multi-pass membrane protein</topology>
    </subcellularLocation>
</comment>
<sequence>MNLQAWPVQPGQLVVLVPAATAVLMVLLARRSNAVNFAIAILGALLGLGAAGLLAAQAARGPLPADLPTIGALPVGPGIAIPLRLHIDHIAVLVTGAVAIVSLTVQAFARWYLFHDPRYRQFAATVALFTAAMQLVVVSDDVLLTLVGWELMGWCSYLLIGHDSEREKARRAAYKAFLVTRFADAPFVVGIAALAVVAQTTSIRAIVQHWSALSGSLTLTAALICIICGVAGKSAQVPFQDWLPDAMEGPTPASALIHAATMVAAGTIVLARFAPLLAGNGTARLVLAISAGLSTVFAAALAFCQHDLKRLLAWSTVSQVGLMLLAIAALRPGVTPDLAVLHLLSHAAFKALLFLVVGWLAVLTGSTVVERLSGAVTDHPRTRRLVAAGLLALAGVPPTMGFVSKDLIVDEALRSAADRDAASVVAALALIIVVPLTAAYAMRAWLVLTHRTVSERYQELDVIDDSRSVREVGLAEMLREAEPVDAHGHALEPAPAPDPEPVDDSPRPPIPTRGLLWVLALVAVFGGVLILSPWLTVDYLHPNWWIVASALMAMAAAAILVRAMALRTVYGDAAARLPRYVRSVASRGLDLDRVYVALVATPVLALARVVARLDGAGERGVAALPGAAERFGRWSETKHRRTPTTGLVAVALGVLVIGLLGVTLW</sequence>
<evidence type="ECO:0000259" key="7">
    <source>
        <dbReference type="Pfam" id="PF00361"/>
    </source>
</evidence>
<keyword evidence="3 6" id="KW-1133">Transmembrane helix</keyword>
<accession>A0A967AYA2</accession>
<feature type="transmembrane region" description="Helical" evidence="6">
    <location>
        <begin position="285"/>
        <end position="304"/>
    </location>
</feature>
<evidence type="ECO:0000256" key="3">
    <source>
        <dbReference type="ARBA" id="ARBA00022989"/>
    </source>
</evidence>
<dbReference type="GO" id="GO:0016020">
    <property type="term" value="C:membrane"/>
    <property type="evidence" value="ECO:0007669"/>
    <property type="project" value="UniProtKB-SubCell"/>
</dbReference>
<dbReference type="EMBL" id="JAAOIV010000003">
    <property type="protein sequence ID" value="NHN55236.1"/>
    <property type="molecule type" value="Genomic_DNA"/>
</dbReference>
<feature type="transmembrane region" description="Helical" evidence="6">
    <location>
        <begin position="121"/>
        <end position="137"/>
    </location>
</feature>
<dbReference type="InterPro" id="IPR001750">
    <property type="entry name" value="ND/Mrp_TM"/>
</dbReference>
<evidence type="ECO:0000313" key="10">
    <source>
        <dbReference type="Proteomes" id="UP000744769"/>
    </source>
</evidence>
<evidence type="ECO:0000256" key="4">
    <source>
        <dbReference type="ARBA" id="ARBA00023136"/>
    </source>
</evidence>
<feature type="transmembrane region" description="Helical" evidence="6">
    <location>
        <begin position="172"/>
        <end position="198"/>
    </location>
</feature>
<feature type="transmembrane region" description="Helical" evidence="6">
    <location>
        <begin position="90"/>
        <end position="109"/>
    </location>
</feature>
<evidence type="ECO:0000256" key="5">
    <source>
        <dbReference type="RuleBase" id="RU000320"/>
    </source>
</evidence>
<feature type="transmembrane region" description="Helical" evidence="6">
    <location>
        <begin position="424"/>
        <end position="448"/>
    </location>
</feature>
<dbReference type="Proteomes" id="UP000744769">
    <property type="component" value="Unassembled WGS sequence"/>
</dbReference>
<evidence type="ECO:0000313" key="9">
    <source>
        <dbReference type="EMBL" id="NHN55236.1"/>
    </source>
</evidence>
<dbReference type="GO" id="GO:0008137">
    <property type="term" value="F:NADH dehydrogenase (ubiquinone) activity"/>
    <property type="evidence" value="ECO:0007669"/>
    <property type="project" value="InterPro"/>
</dbReference>
<feature type="domain" description="NADH-Ubiquinone oxidoreductase (complex I) chain 5 N-terminal" evidence="8">
    <location>
        <begin position="79"/>
        <end position="122"/>
    </location>
</feature>
<dbReference type="AlphaFoldDB" id="A0A967AYA2"/>
<keyword evidence="10" id="KW-1185">Reference proteome</keyword>
<reference evidence="9" key="1">
    <citation type="submission" date="2020-03" db="EMBL/GenBank/DDBJ databases">
        <title>Draft sequencing of Calidifontibacter sp. DB0510.</title>
        <authorList>
            <person name="Kim D.-U."/>
        </authorList>
    </citation>
    <scope>NUCLEOTIDE SEQUENCE</scope>
    <source>
        <strain evidence="9">DB0510</strain>
    </source>
</reference>
<dbReference type="PRINTS" id="PR01434">
    <property type="entry name" value="NADHDHGNASE5"/>
</dbReference>
<dbReference type="InterPro" id="IPR003945">
    <property type="entry name" value="NU5C-like"/>
</dbReference>
<dbReference type="InterPro" id="IPR001516">
    <property type="entry name" value="Proton_antipo_N"/>
</dbReference>
<dbReference type="PANTHER" id="PTHR42829:SF2">
    <property type="entry name" value="NADH-UBIQUINONE OXIDOREDUCTASE CHAIN 5"/>
    <property type="match status" value="1"/>
</dbReference>
<feature type="transmembrane region" description="Helical" evidence="6">
    <location>
        <begin position="143"/>
        <end position="160"/>
    </location>
</feature>
<organism evidence="9 10">
    <name type="scientific">Metallococcus carri</name>
    <dbReference type="NCBI Taxonomy" id="1656884"/>
    <lineage>
        <taxon>Bacteria</taxon>
        <taxon>Bacillati</taxon>
        <taxon>Actinomycetota</taxon>
        <taxon>Actinomycetes</taxon>
        <taxon>Micrococcales</taxon>
        <taxon>Dermacoccaceae</taxon>
        <taxon>Metallococcus</taxon>
    </lineage>
</organism>
<evidence type="ECO:0000256" key="6">
    <source>
        <dbReference type="SAM" id="Phobius"/>
    </source>
</evidence>
<dbReference type="GO" id="GO:0015990">
    <property type="term" value="P:electron transport coupled proton transport"/>
    <property type="evidence" value="ECO:0007669"/>
    <property type="project" value="TreeGrafter"/>
</dbReference>
<dbReference type="GO" id="GO:0012505">
    <property type="term" value="C:endomembrane system"/>
    <property type="evidence" value="ECO:0007669"/>
    <property type="project" value="UniProtKB-SubCell"/>
</dbReference>
<dbReference type="Pfam" id="PF00662">
    <property type="entry name" value="Proton_antipo_N"/>
    <property type="match status" value="1"/>
</dbReference>
<feature type="domain" description="NADH:quinone oxidoreductase/Mrp antiporter transmembrane" evidence="7">
    <location>
        <begin position="139"/>
        <end position="415"/>
    </location>
</feature>
<evidence type="ECO:0000256" key="1">
    <source>
        <dbReference type="ARBA" id="ARBA00004127"/>
    </source>
</evidence>
<feature type="transmembrane region" description="Helical" evidence="6">
    <location>
        <begin position="12"/>
        <end position="30"/>
    </location>
</feature>
<dbReference type="PANTHER" id="PTHR42829">
    <property type="entry name" value="NADH-UBIQUINONE OXIDOREDUCTASE CHAIN 5"/>
    <property type="match status" value="1"/>
</dbReference>
<feature type="transmembrane region" description="Helical" evidence="6">
    <location>
        <begin position="210"/>
        <end position="232"/>
    </location>
</feature>
<proteinExistence type="predicted"/>
<feature type="transmembrane region" description="Helical" evidence="6">
    <location>
        <begin position="253"/>
        <end position="273"/>
    </location>
</feature>
<feature type="transmembrane region" description="Helical" evidence="6">
    <location>
        <begin position="543"/>
        <end position="561"/>
    </location>
</feature>
<feature type="transmembrane region" description="Helical" evidence="6">
    <location>
        <begin position="515"/>
        <end position="537"/>
    </location>
</feature>
<feature type="transmembrane region" description="Helical" evidence="6">
    <location>
        <begin position="385"/>
        <end position="404"/>
    </location>
</feature>